<sequence length="395" mass="41703">MQSIVIVGAGECGVRAAFALREAGFEGSVTLIGAETVLPYERPPLSKDIQAPPKLIRSLSDYADAGIDLRLGLRVVALDAVAHQVQLDDGTVISFDQLLLATGARARLFPGMEGCLTLRSDADMRRIAQHLIPGARIGIIGGGFIGLELAATARAAGAEVSVIEAAPRLLGRAIPAEIASVVHGLHAQKGVRLLTSTDVVQANATQITLGDGTELDFDAVIAGVGAVPNTEIAQEAGLHVENGIVVDAGLRTSARDIFAAGDCCNIDWRATRMRFESWKIAQDQGAHAAAVLMGGDASYAKVPWFWSDQYDLTLQVAGVFDLTRPIHRRETQSGTCIVVQCDRDGRLSAAAGIGPGNATAKDLRVLEKLIEREMSVDPAVLVDPALNLKALLKAR</sequence>
<accession>A0A1Y5THL2</accession>
<dbReference type="GO" id="GO:0051213">
    <property type="term" value="F:dioxygenase activity"/>
    <property type="evidence" value="ECO:0007669"/>
    <property type="project" value="UniProtKB-KW"/>
</dbReference>
<dbReference type="GO" id="GO:0016651">
    <property type="term" value="F:oxidoreductase activity, acting on NAD(P)H"/>
    <property type="evidence" value="ECO:0007669"/>
    <property type="project" value="TreeGrafter"/>
</dbReference>
<dbReference type="Gene3D" id="3.30.390.30">
    <property type="match status" value="1"/>
</dbReference>
<dbReference type="AlphaFoldDB" id="A0A1Y5THL2"/>
<keyword evidence="2" id="KW-0285">Flavoprotein</keyword>
<dbReference type="EC" id="1.18.1.3" evidence="7"/>
<dbReference type="PRINTS" id="PR00469">
    <property type="entry name" value="PNDRDTASEII"/>
</dbReference>
<evidence type="ECO:0000259" key="5">
    <source>
        <dbReference type="Pfam" id="PF07992"/>
    </source>
</evidence>
<dbReference type="OrthoDB" id="7809559at2"/>
<gene>
    <name evidence="7" type="primary">andAa</name>
    <name evidence="7" type="ORF">AQS8620_02817</name>
</gene>
<evidence type="ECO:0000313" key="8">
    <source>
        <dbReference type="Proteomes" id="UP000193862"/>
    </source>
</evidence>
<comment type="cofactor">
    <cofactor evidence="1">
        <name>FAD</name>
        <dbReference type="ChEBI" id="CHEBI:57692"/>
    </cofactor>
</comment>
<organism evidence="7 8">
    <name type="scientific">Aquimixticola soesokkakensis</name>
    <dbReference type="NCBI Taxonomy" id="1519096"/>
    <lineage>
        <taxon>Bacteria</taxon>
        <taxon>Pseudomonadati</taxon>
        <taxon>Pseudomonadota</taxon>
        <taxon>Alphaproteobacteria</taxon>
        <taxon>Rhodobacterales</taxon>
        <taxon>Paracoccaceae</taxon>
        <taxon>Aquimixticola</taxon>
    </lineage>
</organism>
<dbReference type="InterPro" id="IPR016156">
    <property type="entry name" value="FAD/NAD-linked_Rdtase_dimer_sf"/>
</dbReference>
<keyword evidence="7" id="KW-0223">Dioxygenase</keyword>
<dbReference type="Pfam" id="PF07992">
    <property type="entry name" value="Pyr_redox_2"/>
    <property type="match status" value="1"/>
</dbReference>
<dbReference type="GO" id="GO:0008860">
    <property type="term" value="F:ferredoxin-NAD+ reductase activity"/>
    <property type="evidence" value="ECO:0007669"/>
    <property type="project" value="UniProtKB-EC"/>
</dbReference>
<name>A0A1Y5THL2_9RHOB</name>
<dbReference type="InterPro" id="IPR023753">
    <property type="entry name" value="FAD/NAD-binding_dom"/>
</dbReference>
<dbReference type="InterPro" id="IPR028202">
    <property type="entry name" value="Reductase_C"/>
</dbReference>
<feature type="domain" description="FAD/NAD(P)-binding" evidence="5">
    <location>
        <begin position="3"/>
        <end position="285"/>
    </location>
</feature>
<evidence type="ECO:0000256" key="1">
    <source>
        <dbReference type="ARBA" id="ARBA00001974"/>
    </source>
</evidence>
<dbReference type="Pfam" id="PF14759">
    <property type="entry name" value="Reductase_C"/>
    <property type="match status" value="1"/>
</dbReference>
<keyword evidence="4 7" id="KW-0560">Oxidoreductase</keyword>
<dbReference type="Proteomes" id="UP000193862">
    <property type="component" value="Unassembled WGS sequence"/>
</dbReference>
<dbReference type="SUPFAM" id="SSF51905">
    <property type="entry name" value="FAD/NAD(P)-binding domain"/>
    <property type="match status" value="2"/>
</dbReference>
<dbReference type="PRINTS" id="PR00368">
    <property type="entry name" value="FADPNR"/>
</dbReference>
<proteinExistence type="predicted"/>
<dbReference type="RefSeq" id="WP_085837630.1">
    <property type="nucleotide sequence ID" value="NZ_FWFS01000011.1"/>
</dbReference>
<evidence type="ECO:0000256" key="2">
    <source>
        <dbReference type="ARBA" id="ARBA00022630"/>
    </source>
</evidence>
<dbReference type="GO" id="GO:0005737">
    <property type="term" value="C:cytoplasm"/>
    <property type="evidence" value="ECO:0007669"/>
    <property type="project" value="TreeGrafter"/>
</dbReference>
<dbReference type="Gene3D" id="3.50.50.60">
    <property type="entry name" value="FAD/NAD(P)-binding domain"/>
    <property type="match status" value="2"/>
</dbReference>
<dbReference type="EMBL" id="FWFS01000011">
    <property type="protein sequence ID" value="SLN62266.1"/>
    <property type="molecule type" value="Genomic_DNA"/>
</dbReference>
<evidence type="ECO:0000256" key="4">
    <source>
        <dbReference type="ARBA" id="ARBA00023002"/>
    </source>
</evidence>
<evidence type="ECO:0000256" key="3">
    <source>
        <dbReference type="ARBA" id="ARBA00022827"/>
    </source>
</evidence>
<evidence type="ECO:0000259" key="6">
    <source>
        <dbReference type="Pfam" id="PF14759"/>
    </source>
</evidence>
<keyword evidence="8" id="KW-1185">Reference proteome</keyword>
<dbReference type="InterPro" id="IPR050446">
    <property type="entry name" value="FAD-oxidoreductase/Apoptosis"/>
</dbReference>
<evidence type="ECO:0000313" key="7">
    <source>
        <dbReference type="EMBL" id="SLN62266.1"/>
    </source>
</evidence>
<dbReference type="PANTHER" id="PTHR43557:SF2">
    <property type="entry name" value="RIESKE DOMAIN-CONTAINING PROTEIN-RELATED"/>
    <property type="match status" value="1"/>
</dbReference>
<protein>
    <submittedName>
        <fullName evidence="7">Anthranilate 1,2-dioxygenase system ferredoxin--NAD(+) reductase component</fullName>
        <ecNumber evidence="7">1.18.1.3</ecNumber>
    </submittedName>
</protein>
<keyword evidence="3" id="KW-0274">FAD</keyword>
<dbReference type="SUPFAM" id="SSF55424">
    <property type="entry name" value="FAD/NAD-linked reductases, dimerisation (C-terminal) domain"/>
    <property type="match status" value="1"/>
</dbReference>
<feature type="domain" description="Reductase C-terminal" evidence="6">
    <location>
        <begin position="304"/>
        <end position="392"/>
    </location>
</feature>
<dbReference type="InterPro" id="IPR036188">
    <property type="entry name" value="FAD/NAD-bd_sf"/>
</dbReference>
<dbReference type="PANTHER" id="PTHR43557">
    <property type="entry name" value="APOPTOSIS-INDUCING FACTOR 1"/>
    <property type="match status" value="1"/>
</dbReference>
<reference evidence="7 8" key="1">
    <citation type="submission" date="2017-03" db="EMBL/GenBank/DDBJ databases">
        <authorList>
            <person name="Afonso C.L."/>
            <person name="Miller P.J."/>
            <person name="Scott M.A."/>
            <person name="Spackman E."/>
            <person name="Goraichik I."/>
            <person name="Dimitrov K.M."/>
            <person name="Suarez D.L."/>
            <person name="Swayne D.E."/>
        </authorList>
    </citation>
    <scope>NUCLEOTIDE SEQUENCE [LARGE SCALE GENOMIC DNA]</scope>
    <source>
        <strain evidence="7 8">CECT 8620</strain>
    </source>
</reference>